<gene>
    <name evidence="3" type="ORF">SAMN02745702_02760</name>
</gene>
<protein>
    <submittedName>
        <fullName evidence="3">Plasmid maintenance system antidote protein, XRE family</fullName>
    </submittedName>
</protein>
<dbReference type="AlphaFoldDB" id="A0A1T4WYZ4"/>
<dbReference type="InterPro" id="IPR001387">
    <property type="entry name" value="Cro/C1-type_HTH"/>
</dbReference>
<dbReference type="Gene3D" id="1.10.260.40">
    <property type="entry name" value="lambda repressor-like DNA-binding domains"/>
    <property type="match status" value="1"/>
</dbReference>
<dbReference type="PANTHER" id="PTHR36924:SF1">
    <property type="entry name" value="ANTITOXIN HIGA-1"/>
    <property type="match status" value="1"/>
</dbReference>
<dbReference type="SUPFAM" id="SSF47413">
    <property type="entry name" value="lambda repressor-like DNA-binding domains"/>
    <property type="match status" value="1"/>
</dbReference>
<keyword evidence="4" id="KW-1185">Reference proteome</keyword>
<dbReference type="RefSeq" id="WP_078686022.1">
    <property type="nucleotide sequence ID" value="NZ_FUYA01000011.1"/>
</dbReference>
<dbReference type="Proteomes" id="UP000189733">
    <property type="component" value="Unassembled WGS sequence"/>
</dbReference>
<accession>A0A1T4WYZ4</accession>
<evidence type="ECO:0000259" key="2">
    <source>
        <dbReference type="PROSITE" id="PS50943"/>
    </source>
</evidence>
<dbReference type="OrthoDB" id="9798100at2"/>
<dbReference type="EMBL" id="FUYA01000011">
    <property type="protein sequence ID" value="SKA81801.1"/>
    <property type="molecule type" value="Genomic_DNA"/>
</dbReference>
<evidence type="ECO:0000313" key="3">
    <source>
        <dbReference type="EMBL" id="SKA81801.1"/>
    </source>
</evidence>
<organism evidence="3 4">
    <name type="scientific">Desulfobaculum bizertense DSM 18034</name>
    <dbReference type="NCBI Taxonomy" id="1121442"/>
    <lineage>
        <taxon>Bacteria</taxon>
        <taxon>Pseudomonadati</taxon>
        <taxon>Thermodesulfobacteriota</taxon>
        <taxon>Desulfovibrionia</taxon>
        <taxon>Desulfovibrionales</taxon>
        <taxon>Desulfovibrionaceae</taxon>
        <taxon>Desulfobaculum</taxon>
    </lineage>
</organism>
<keyword evidence="1" id="KW-0238">DNA-binding</keyword>
<sequence length="102" mass="11517">MTRITTHPGEILKEEFMVPYELSASKLSGYLGVPLSRITEIVREKRGVSADTAIRLAKFFGTTPEFWTNLQARHDFSKIQAEKKTELQRIPTCQEVGACMVS</sequence>
<dbReference type="PANTHER" id="PTHR36924">
    <property type="entry name" value="ANTITOXIN HIGA-1"/>
    <property type="match status" value="1"/>
</dbReference>
<name>A0A1T4WYZ4_9BACT</name>
<evidence type="ECO:0000313" key="4">
    <source>
        <dbReference type="Proteomes" id="UP000189733"/>
    </source>
</evidence>
<dbReference type="Pfam" id="PF01381">
    <property type="entry name" value="HTH_3"/>
    <property type="match status" value="1"/>
</dbReference>
<dbReference type="NCBIfam" id="TIGR02607">
    <property type="entry name" value="antidote_HigA"/>
    <property type="match status" value="1"/>
</dbReference>
<dbReference type="InterPro" id="IPR013430">
    <property type="entry name" value="Toxin_antidote_HigA"/>
</dbReference>
<dbReference type="GO" id="GO:0003677">
    <property type="term" value="F:DNA binding"/>
    <property type="evidence" value="ECO:0007669"/>
    <property type="project" value="UniProtKB-KW"/>
</dbReference>
<dbReference type="SMART" id="SM00530">
    <property type="entry name" value="HTH_XRE"/>
    <property type="match status" value="1"/>
</dbReference>
<feature type="domain" description="HTH cro/C1-type" evidence="2">
    <location>
        <begin position="22"/>
        <end position="67"/>
    </location>
</feature>
<evidence type="ECO:0000256" key="1">
    <source>
        <dbReference type="ARBA" id="ARBA00023125"/>
    </source>
</evidence>
<dbReference type="InterPro" id="IPR010982">
    <property type="entry name" value="Lambda_DNA-bd_dom_sf"/>
</dbReference>
<dbReference type="PROSITE" id="PS50943">
    <property type="entry name" value="HTH_CROC1"/>
    <property type="match status" value="1"/>
</dbReference>
<proteinExistence type="predicted"/>
<dbReference type="CDD" id="cd00093">
    <property type="entry name" value="HTH_XRE"/>
    <property type="match status" value="1"/>
</dbReference>
<reference evidence="3 4" key="1">
    <citation type="submission" date="2017-02" db="EMBL/GenBank/DDBJ databases">
        <authorList>
            <person name="Peterson S.W."/>
        </authorList>
    </citation>
    <scope>NUCLEOTIDE SEQUENCE [LARGE SCALE GENOMIC DNA]</scope>
    <source>
        <strain evidence="3 4">DSM 18034</strain>
    </source>
</reference>